<dbReference type="EMBL" id="PSQE01000004">
    <property type="protein sequence ID" value="RHN62494.1"/>
    <property type="molecule type" value="Genomic_DNA"/>
</dbReference>
<evidence type="ECO:0000313" key="1">
    <source>
        <dbReference type="EMBL" id="AFK43789.1"/>
    </source>
</evidence>
<dbReference type="EMBL" id="BT143995">
    <property type="protein sequence ID" value="AFK43789.1"/>
    <property type="molecule type" value="mRNA"/>
</dbReference>
<dbReference type="AlphaFoldDB" id="I3SU47"/>
<dbReference type="PANTHER" id="PTHR36615:SF8">
    <property type="entry name" value="TRANSMEMBRANE PROTEIN"/>
    <property type="match status" value="1"/>
</dbReference>
<dbReference type="ExpressionAtlas" id="I3SU47">
    <property type="expression patterns" value="differential"/>
</dbReference>
<evidence type="ECO:0000313" key="2">
    <source>
        <dbReference type="EMBL" id="RHN62494.1"/>
    </source>
</evidence>
<reference evidence="1" key="1">
    <citation type="submission" date="2012-05" db="EMBL/GenBank/DDBJ databases">
        <authorList>
            <person name="Krishnakumar V."/>
            <person name="Cheung F."/>
            <person name="Xiao Y."/>
            <person name="Chan A."/>
            <person name="Moskal W.A."/>
            <person name="Town C.D."/>
        </authorList>
    </citation>
    <scope>NUCLEOTIDE SEQUENCE</scope>
</reference>
<gene>
    <name evidence="2" type="ORF">MtrunA17_Chr4g0048031</name>
</gene>
<dbReference type="PANTHER" id="PTHR36615">
    <property type="entry name" value="PROTEIN, PUTATIVE-RELATED"/>
    <property type="match status" value="1"/>
</dbReference>
<reference evidence="2" key="2">
    <citation type="journal article" date="2018" name="Nat. Plants">
        <title>Whole-genome landscape of Medicago truncatula symbiotic genes.</title>
        <authorList>
            <person name="Pecrix Y."/>
            <person name="Gamas P."/>
            <person name="Carrere S."/>
        </authorList>
    </citation>
    <scope>NUCLEOTIDE SEQUENCE</scope>
    <source>
        <tissue evidence="2">Leaves</tissue>
    </source>
</reference>
<organism evidence="1">
    <name type="scientific">Medicago truncatula</name>
    <name type="common">Barrel medic</name>
    <name type="synonym">Medicago tribuloides</name>
    <dbReference type="NCBI Taxonomy" id="3880"/>
    <lineage>
        <taxon>Eukaryota</taxon>
        <taxon>Viridiplantae</taxon>
        <taxon>Streptophyta</taxon>
        <taxon>Embryophyta</taxon>
        <taxon>Tracheophyta</taxon>
        <taxon>Spermatophyta</taxon>
        <taxon>Magnoliopsida</taxon>
        <taxon>eudicotyledons</taxon>
        <taxon>Gunneridae</taxon>
        <taxon>Pentapetalae</taxon>
        <taxon>rosids</taxon>
        <taxon>fabids</taxon>
        <taxon>Fabales</taxon>
        <taxon>Fabaceae</taxon>
        <taxon>Papilionoideae</taxon>
        <taxon>50 kb inversion clade</taxon>
        <taxon>NPAAA clade</taxon>
        <taxon>Hologalegina</taxon>
        <taxon>IRL clade</taxon>
        <taxon>Trifolieae</taxon>
        <taxon>Medicago</taxon>
    </lineage>
</organism>
<dbReference type="Gramene" id="rna25076">
    <property type="protein sequence ID" value="RHN62494.1"/>
    <property type="gene ID" value="gene25076"/>
</dbReference>
<protein>
    <submittedName>
        <fullName evidence="1">Uncharacterized protein</fullName>
    </submittedName>
</protein>
<sequence length="62" mass="6957">MKAKMGVVVITRRDLIYQSKLSNKSNISKSRMIPKRGQVKVGIVLGLFHNVSSIFSSRCVHL</sequence>
<proteinExistence type="evidence at transcript level"/>
<name>I3SU47_MEDTR</name>
<dbReference type="Proteomes" id="UP000265566">
    <property type="component" value="Chromosome 4"/>
</dbReference>
<accession>I3SU47</accession>